<dbReference type="Pfam" id="PF07090">
    <property type="entry name" value="GATase1_like"/>
    <property type="match status" value="1"/>
</dbReference>
<dbReference type="Gene3D" id="3.40.50.410">
    <property type="entry name" value="von Willebrand factor, type A domain"/>
    <property type="match status" value="1"/>
</dbReference>
<feature type="domain" description="VWFA" evidence="3">
    <location>
        <begin position="70"/>
        <end position="212"/>
    </location>
</feature>
<dbReference type="CDD" id="cd01653">
    <property type="entry name" value="GATase1"/>
    <property type="match status" value="1"/>
</dbReference>
<dbReference type="InterPro" id="IPR036465">
    <property type="entry name" value="vWFA_dom_sf"/>
</dbReference>
<dbReference type="PANTHER" id="PTHR37947:SF2">
    <property type="entry name" value="VON WILLEBRAND FACTOR TYPE A"/>
    <property type="match status" value="1"/>
</dbReference>
<dbReference type="PANTHER" id="PTHR37947">
    <property type="entry name" value="BLL2462 PROTEIN"/>
    <property type="match status" value="1"/>
</dbReference>
<keyword evidence="2" id="KW-0812">Transmembrane</keyword>
<organism evidence="4 5">
    <name type="scientific">Roseimaritima multifibrata</name>
    <dbReference type="NCBI Taxonomy" id="1930274"/>
    <lineage>
        <taxon>Bacteria</taxon>
        <taxon>Pseudomonadati</taxon>
        <taxon>Planctomycetota</taxon>
        <taxon>Planctomycetia</taxon>
        <taxon>Pirellulales</taxon>
        <taxon>Pirellulaceae</taxon>
        <taxon>Roseimaritima</taxon>
    </lineage>
</organism>
<dbReference type="InterPro" id="IPR002035">
    <property type="entry name" value="VWF_A"/>
</dbReference>
<feature type="compositionally biased region" description="Basic and acidic residues" evidence="1">
    <location>
        <begin position="1002"/>
        <end position="1020"/>
    </location>
</feature>
<protein>
    <submittedName>
        <fullName evidence="4">von Willebrand factor type A domain protein</fullName>
    </submittedName>
</protein>
<feature type="compositionally biased region" description="Basic and acidic residues" evidence="1">
    <location>
        <begin position="946"/>
        <end position="957"/>
    </location>
</feature>
<dbReference type="InterPro" id="IPR010768">
    <property type="entry name" value="GATase1-like"/>
</dbReference>
<dbReference type="OrthoDB" id="9781333at2"/>
<keyword evidence="5" id="KW-1185">Reference proteome</keyword>
<dbReference type="SUPFAM" id="SSF53300">
    <property type="entry name" value="vWA-like"/>
    <property type="match status" value="2"/>
</dbReference>
<feature type="region of interest" description="Disordered" evidence="1">
    <location>
        <begin position="946"/>
        <end position="1020"/>
    </location>
</feature>
<keyword evidence="2" id="KW-1133">Transmembrane helix</keyword>
<evidence type="ECO:0000313" key="5">
    <source>
        <dbReference type="Proteomes" id="UP000320672"/>
    </source>
</evidence>
<dbReference type="EMBL" id="CP036262">
    <property type="protein sequence ID" value="QDS95763.1"/>
    <property type="molecule type" value="Genomic_DNA"/>
</dbReference>
<reference evidence="4 5" key="1">
    <citation type="submission" date="2019-02" db="EMBL/GenBank/DDBJ databases">
        <title>Deep-cultivation of Planctomycetes and their phenomic and genomic characterization uncovers novel biology.</title>
        <authorList>
            <person name="Wiegand S."/>
            <person name="Jogler M."/>
            <person name="Boedeker C."/>
            <person name="Pinto D."/>
            <person name="Vollmers J."/>
            <person name="Rivas-Marin E."/>
            <person name="Kohn T."/>
            <person name="Peeters S.H."/>
            <person name="Heuer A."/>
            <person name="Rast P."/>
            <person name="Oberbeckmann S."/>
            <person name="Bunk B."/>
            <person name="Jeske O."/>
            <person name="Meyerdierks A."/>
            <person name="Storesund J.E."/>
            <person name="Kallscheuer N."/>
            <person name="Luecker S."/>
            <person name="Lage O.M."/>
            <person name="Pohl T."/>
            <person name="Merkel B.J."/>
            <person name="Hornburger P."/>
            <person name="Mueller R.-W."/>
            <person name="Bruemmer F."/>
            <person name="Labrenz M."/>
            <person name="Spormann A.M."/>
            <person name="Op den Camp H."/>
            <person name="Overmann J."/>
            <person name="Amann R."/>
            <person name="Jetten M.S.M."/>
            <person name="Mascher T."/>
            <person name="Medema M.H."/>
            <person name="Devos D.P."/>
            <person name="Kaster A.-K."/>
            <person name="Ovreas L."/>
            <person name="Rohde M."/>
            <person name="Galperin M.Y."/>
            <person name="Jogler C."/>
        </authorList>
    </citation>
    <scope>NUCLEOTIDE SEQUENCE [LARGE SCALE GENOMIC DNA]</scope>
    <source>
        <strain evidence="4 5">FF011L</strain>
    </source>
</reference>
<accession>A0A517MLL0</accession>
<evidence type="ECO:0000259" key="3">
    <source>
        <dbReference type="PROSITE" id="PS50234"/>
    </source>
</evidence>
<dbReference type="RefSeq" id="WP_145354002.1">
    <property type="nucleotide sequence ID" value="NZ_CP036262.1"/>
</dbReference>
<dbReference type="PROSITE" id="PS50234">
    <property type="entry name" value="VWFA"/>
    <property type="match status" value="1"/>
</dbReference>
<feature type="transmembrane region" description="Helical" evidence="2">
    <location>
        <begin position="43"/>
        <end position="64"/>
    </location>
</feature>
<evidence type="ECO:0000256" key="1">
    <source>
        <dbReference type="SAM" id="MobiDB-lite"/>
    </source>
</evidence>
<dbReference type="AlphaFoldDB" id="A0A517MLL0"/>
<name>A0A517MLL0_9BACT</name>
<dbReference type="CDD" id="cd00198">
    <property type="entry name" value="vWFA"/>
    <property type="match status" value="1"/>
</dbReference>
<dbReference type="Pfam" id="PF00092">
    <property type="entry name" value="VWA"/>
    <property type="match status" value="1"/>
</dbReference>
<dbReference type="Gene3D" id="3.40.50.880">
    <property type="match status" value="2"/>
</dbReference>
<evidence type="ECO:0000313" key="4">
    <source>
        <dbReference type="EMBL" id="QDS95763.1"/>
    </source>
</evidence>
<sequence>MFGFRLAFEFPGYLWLLIGIPFLWWGSFRALAPLGFFRRWLALFFRTLVLTGLVLALAGVQLVWTSDRVTVMYLLDQSESIPEAKRQLMLDYVIRNVSRHRDVAREDRAGIIVFGREATIEIPPFDDNIPKIRRLESYIGRRDATSLESALVLAQAAMPADTSRRLVIVTDGNENLGDGQKLAARLAESGIGIDVVPIVLESKAEVLVEKVDLPSDIRKGQPFEARVVVNAYTDGEDAPPVQGRLQVTRLNSEASESSGREELLLDQPTTLKSGKNVFSLQDQIDQPAPYTYKARFVPDESFDDGIKENNEASAYTYIRGQGRVLLIEDFSNRGQYDLMAQRLRTANIEVVIRPSDQLFGSLAELQAYDAVILAGVPRVSGDAGDTIVTFDDDKVDMLVRNTQRLGAGLLMIGGPEAFGAGGWTGTKLEEAMPVDFQVKNKKVEAVGALAMIMHACEMAQGNYWQKVIANSALEQLGPVDEAGVLHWNMAGDSWLWGGSNGLLPVGPNKPAMLAAVRRMTPGDMPAFDNSMRMAAASLKRSNASMKHCIIISDGDPSPPTGSTIAAFRDNKITISTVAVAGHGTTGSNRLRDIATQTGGKYYEVRNAKALPRIFQREARRVARPLVYENASGVAPEIVYPHPALEGIDTLLPPITGFVLTQTKNSPLAQVLIRSPLPVEEENSTILAVWNYGLGRTAVLTTDSGGRWAQSWNDWGDYDKFFSQTVRWLMRPTGDTGKFDLATQVRDGQVQVVVSALDKEDAFLNFLDMNASAVGPEMQDIPLQMQQTAPGRYVGSFPADQAGSYFVNISPQAGSAPLTTGVTVPYSEEFRVRDTNQALLDALAKSKPSGGSEGQVTEPLAAESMDDVVGHDAFRTGLALARSMRDAWPWFVFVACCLFLGDVMVRRVAISFDWVGRLFATPGNESQEAPSRLKALQERKQALGESIDRRRAAVRFEPEPEADASSIQGKASAAKDRKDRSDLPKTRPSDAPASLTPQPDAKTYTERLLEAKRRARKDKEE</sequence>
<dbReference type="Proteomes" id="UP000320672">
    <property type="component" value="Chromosome"/>
</dbReference>
<dbReference type="SUPFAM" id="SSF52317">
    <property type="entry name" value="Class I glutamine amidotransferase-like"/>
    <property type="match status" value="2"/>
</dbReference>
<feature type="compositionally biased region" description="Basic and acidic residues" evidence="1">
    <location>
        <begin position="972"/>
        <end position="987"/>
    </location>
</feature>
<evidence type="ECO:0000256" key="2">
    <source>
        <dbReference type="SAM" id="Phobius"/>
    </source>
</evidence>
<feature type="transmembrane region" description="Helical" evidence="2">
    <location>
        <begin position="12"/>
        <end position="31"/>
    </location>
</feature>
<dbReference type="InterPro" id="IPR029062">
    <property type="entry name" value="Class_I_gatase-like"/>
</dbReference>
<proteinExistence type="predicted"/>
<keyword evidence="2" id="KW-0472">Membrane</keyword>
<gene>
    <name evidence="4" type="ORF">FF011L_45640</name>
</gene>
<dbReference type="Pfam" id="PF13519">
    <property type="entry name" value="VWA_2"/>
    <property type="match status" value="1"/>
</dbReference>
<dbReference type="KEGG" id="rml:FF011L_45640"/>